<dbReference type="OrthoDB" id="5977738at2759"/>
<proteinExistence type="predicted"/>
<organism evidence="2 3">
    <name type="scientific">Phytophthora fragariaefolia</name>
    <dbReference type="NCBI Taxonomy" id="1490495"/>
    <lineage>
        <taxon>Eukaryota</taxon>
        <taxon>Sar</taxon>
        <taxon>Stramenopiles</taxon>
        <taxon>Oomycota</taxon>
        <taxon>Peronosporomycetes</taxon>
        <taxon>Peronosporales</taxon>
        <taxon>Peronosporaceae</taxon>
        <taxon>Phytophthora</taxon>
    </lineage>
</organism>
<accession>A0A9W6XJD6</accession>
<dbReference type="GO" id="GO:0003676">
    <property type="term" value="F:nucleic acid binding"/>
    <property type="evidence" value="ECO:0007669"/>
    <property type="project" value="InterPro"/>
</dbReference>
<comment type="caution">
    <text evidence="2">The sequence shown here is derived from an EMBL/GenBank/DDBJ whole genome shotgun (WGS) entry which is preliminary data.</text>
</comment>
<feature type="domain" description="Tc1-like transposase DDE" evidence="1">
    <location>
        <begin position="27"/>
        <end position="177"/>
    </location>
</feature>
<dbReference type="Gene3D" id="3.30.420.10">
    <property type="entry name" value="Ribonuclease H-like superfamily/Ribonuclease H"/>
    <property type="match status" value="1"/>
</dbReference>
<reference evidence="2" key="1">
    <citation type="submission" date="2023-04" db="EMBL/GenBank/DDBJ databases">
        <title>Phytophthora fragariaefolia NBRC 109709.</title>
        <authorList>
            <person name="Ichikawa N."/>
            <person name="Sato H."/>
            <person name="Tonouchi N."/>
        </authorList>
    </citation>
    <scope>NUCLEOTIDE SEQUENCE</scope>
    <source>
        <strain evidence="2">NBRC 109709</strain>
    </source>
</reference>
<dbReference type="InterPro" id="IPR036397">
    <property type="entry name" value="RNaseH_sf"/>
</dbReference>
<dbReference type="AlphaFoldDB" id="A0A9W6XJD6"/>
<dbReference type="Proteomes" id="UP001165121">
    <property type="component" value="Unassembled WGS sequence"/>
</dbReference>
<protein>
    <submittedName>
        <fullName evidence="2">Unnamed protein product</fullName>
    </submittedName>
</protein>
<evidence type="ECO:0000313" key="2">
    <source>
        <dbReference type="EMBL" id="GMF39716.1"/>
    </source>
</evidence>
<dbReference type="InterPro" id="IPR038717">
    <property type="entry name" value="Tc1-like_DDE_dom"/>
</dbReference>
<dbReference type="Pfam" id="PF13358">
    <property type="entry name" value="DDE_3"/>
    <property type="match status" value="1"/>
</dbReference>
<evidence type="ECO:0000313" key="3">
    <source>
        <dbReference type="Proteomes" id="UP001165121"/>
    </source>
</evidence>
<gene>
    <name evidence="2" type="ORF">Pfra01_001190400</name>
</gene>
<evidence type="ECO:0000259" key="1">
    <source>
        <dbReference type="Pfam" id="PF13358"/>
    </source>
</evidence>
<sequence>MNSNVNKEKRKSFVIELNKHIKNGHMVVFQGETNFNLYLSRDEGWPRIGERTVVQLPPSRGSNLHVQGGVSSGSGLVLLQPHEGSVNEQENACFMEDLFVAALRSEEYEELQPAKVVVVTDNTLACSEVEKLAREYLAADGIVNLNKLVVLRLGPYSPMQNPIEECWNSLMAKMRRFMAERKQEVLVRGEYSRSRSIA</sequence>
<dbReference type="EMBL" id="BSXT01001183">
    <property type="protein sequence ID" value="GMF39716.1"/>
    <property type="molecule type" value="Genomic_DNA"/>
</dbReference>
<name>A0A9W6XJD6_9STRA</name>
<keyword evidence="3" id="KW-1185">Reference proteome</keyword>